<reference evidence="4" key="4">
    <citation type="submission" date="2024-02" db="EMBL/GenBank/DDBJ databases">
        <title>Comparative genomics of Cryptococcus and Kwoniella reveals pathogenesis evolution and contrasting modes of karyotype evolution via chromosome fusion or intercentromeric recombination.</title>
        <authorList>
            <person name="Coelho M.A."/>
            <person name="David-Palma M."/>
            <person name="Shea T."/>
            <person name="Bowers K."/>
            <person name="McGinley-Smith S."/>
            <person name="Mohammad A.W."/>
            <person name="Gnirke A."/>
            <person name="Yurkov A.M."/>
            <person name="Nowrousian M."/>
            <person name="Sun S."/>
            <person name="Cuomo C.A."/>
            <person name="Heitman J."/>
        </authorList>
    </citation>
    <scope>NUCLEOTIDE SEQUENCE</scope>
    <source>
        <strain evidence="4">CBS 10737</strain>
    </source>
</reference>
<dbReference type="RefSeq" id="XP_019014171.1">
    <property type="nucleotide sequence ID" value="XM_019152033.1"/>
</dbReference>
<dbReference type="EMBL" id="KI894007">
    <property type="protein sequence ID" value="OCF52952.1"/>
    <property type="molecule type" value="Genomic_DNA"/>
</dbReference>
<feature type="coiled-coil region" evidence="1">
    <location>
        <begin position="178"/>
        <end position="205"/>
    </location>
</feature>
<feature type="region of interest" description="Disordered" evidence="2">
    <location>
        <begin position="1"/>
        <end position="26"/>
    </location>
</feature>
<dbReference type="AlphaFoldDB" id="A0A1B9IBC8"/>
<dbReference type="GeneID" id="30168622"/>
<proteinExistence type="predicted"/>
<dbReference type="Proteomes" id="UP000094020">
    <property type="component" value="Chromosome 1"/>
</dbReference>
<feature type="coiled-coil region" evidence="1">
    <location>
        <begin position="234"/>
        <end position="261"/>
    </location>
</feature>
<keyword evidence="1" id="KW-0175">Coiled coil</keyword>
<evidence type="ECO:0000256" key="2">
    <source>
        <dbReference type="SAM" id="MobiDB-lite"/>
    </source>
</evidence>
<sequence>MSSLISKRLRSDEISDNDSPDPEKKIKVAKIRDKHNNLEVFVDPLEDNSNVFDDLKQDIISLSTQLSIIAQKYAEVQKMSEATQQKVNYLENQVGRLKDENRGLLIERNALLEEGTAERKVHDKLKDDVEAFRKNDSEMKKKNAKLQDEIYCLTTEVEVAERLSEQKAGEISKLIVSVQQQKQEVSDLIKEKQEIEVRLSESEAEGARRGRKVETLEKDCQSLAGEFEDRDKKVKILEIEKLQAQKEIEDLKELHRSADDSMNRWIGIAQKREKTQIQVVREKAALEKKLAERKNGPNVNVTFERDLLQVQKEKADLERKITQMEERIIKLQLLVASGEDELVKNKDLKRSLEQMLNAKEKVMKDKNRVVEGGRSKLKEMNEEIKLFKEKEEKANKEILAKNQTIKLLTDDLMTFKDELSRIPLQQQIHRFSKMEFAFDSLRKEHDESSIIRKRMLDTVAHKSLYLGKIRAELAKARRSSEHWVERDLQECQDYLKILNDLGAREREMNRLFKGVGER</sequence>
<gene>
    <name evidence="3" type="ORF">I206_00253</name>
    <name evidence="4" type="ORF">I206_101073</name>
</gene>
<reference evidence="3" key="3">
    <citation type="submission" date="2016-07" db="EMBL/GenBank/DDBJ databases">
        <title>Evolution of pathogenesis and genome organization in the Tremellales.</title>
        <authorList>
            <person name="Cuomo C."/>
            <person name="Litvintseva A."/>
            <person name="Heitman J."/>
            <person name="Chen Y."/>
            <person name="Sun S."/>
            <person name="Springer D."/>
            <person name="Dromer F."/>
            <person name="Young S."/>
            <person name="Zeng Q."/>
            <person name="Chapman S."/>
            <person name="Gujja S."/>
            <person name="Saif S."/>
            <person name="Birren B."/>
        </authorList>
    </citation>
    <scope>NUCLEOTIDE SEQUENCE</scope>
    <source>
        <strain evidence="3">CBS 10737</strain>
    </source>
</reference>
<dbReference type="KEGG" id="kpin:30168622"/>
<dbReference type="OrthoDB" id="10689777at2759"/>
<name>A0A1B9IBC8_9TREE</name>
<evidence type="ECO:0000313" key="5">
    <source>
        <dbReference type="Proteomes" id="UP000094020"/>
    </source>
</evidence>
<keyword evidence="5" id="KW-1185">Reference proteome</keyword>
<evidence type="ECO:0000313" key="3">
    <source>
        <dbReference type="EMBL" id="OCF52952.1"/>
    </source>
</evidence>
<protein>
    <submittedName>
        <fullName evidence="3">Uncharacterized protein</fullName>
    </submittedName>
</protein>
<organism evidence="3">
    <name type="scientific">Kwoniella pini CBS 10737</name>
    <dbReference type="NCBI Taxonomy" id="1296096"/>
    <lineage>
        <taxon>Eukaryota</taxon>
        <taxon>Fungi</taxon>
        <taxon>Dikarya</taxon>
        <taxon>Basidiomycota</taxon>
        <taxon>Agaricomycotina</taxon>
        <taxon>Tremellomycetes</taxon>
        <taxon>Tremellales</taxon>
        <taxon>Cryptococcaceae</taxon>
        <taxon>Kwoniella</taxon>
    </lineage>
</organism>
<reference evidence="4" key="2">
    <citation type="submission" date="2013-07" db="EMBL/GenBank/DDBJ databases">
        <authorList>
            <consortium name="The Broad Institute Genome Sequencing Platform"/>
            <person name="Cuomo C."/>
            <person name="Litvintseva A."/>
            <person name="Chen Y."/>
            <person name="Heitman J."/>
            <person name="Sun S."/>
            <person name="Springer D."/>
            <person name="Dromer F."/>
            <person name="Young S.K."/>
            <person name="Zeng Q."/>
            <person name="Gargeya S."/>
            <person name="Fitzgerald M."/>
            <person name="Abouelleil A."/>
            <person name="Alvarado L."/>
            <person name="Berlin A.M."/>
            <person name="Chapman S.B."/>
            <person name="Dewar J."/>
            <person name="Goldberg J."/>
            <person name="Griggs A."/>
            <person name="Gujja S."/>
            <person name="Hansen M."/>
            <person name="Howarth C."/>
            <person name="Imamovic A."/>
            <person name="Larimer J."/>
            <person name="McCowan C."/>
            <person name="Murphy C."/>
            <person name="Pearson M."/>
            <person name="Priest M."/>
            <person name="Roberts A."/>
            <person name="Saif S."/>
            <person name="Shea T."/>
            <person name="Sykes S."/>
            <person name="Wortman J."/>
            <person name="Nusbaum C."/>
            <person name="Birren B."/>
        </authorList>
    </citation>
    <scope>NUCLEOTIDE SEQUENCE</scope>
    <source>
        <strain evidence="4">CBS 10737</strain>
    </source>
</reference>
<accession>A0A1B9IBC8</accession>
<feature type="coiled-coil region" evidence="1">
    <location>
        <begin position="300"/>
        <end position="397"/>
    </location>
</feature>
<reference evidence="3" key="1">
    <citation type="submission" date="2013-07" db="EMBL/GenBank/DDBJ databases">
        <title>The Genome Sequence of Cryptococcus pinus CBS10737.</title>
        <authorList>
            <consortium name="The Broad Institute Genome Sequencing Platform"/>
            <person name="Cuomo C."/>
            <person name="Litvintseva A."/>
            <person name="Chen Y."/>
            <person name="Heitman J."/>
            <person name="Sun S."/>
            <person name="Springer D."/>
            <person name="Dromer F."/>
            <person name="Young S.K."/>
            <person name="Zeng Q."/>
            <person name="Gargeya S."/>
            <person name="Fitzgerald M."/>
            <person name="Abouelleil A."/>
            <person name="Alvarado L."/>
            <person name="Berlin A.M."/>
            <person name="Chapman S.B."/>
            <person name="Dewar J."/>
            <person name="Goldberg J."/>
            <person name="Griggs A."/>
            <person name="Gujja S."/>
            <person name="Hansen M."/>
            <person name="Howarth C."/>
            <person name="Imamovic A."/>
            <person name="Larimer J."/>
            <person name="McCowan C."/>
            <person name="Murphy C."/>
            <person name="Pearson M."/>
            <person name="Priest M."/>
            <person name="Roberts A."/>
            <person name="Saif S."/>
            <person name="Shea T."/>
            <person name="Sykes S."/>
            <person name="Wortman J."/>
            <person name="Nusbaum C."/>
            <person name="Birren B."/>
        </authorList>
    </citation>
    <scope>NUCLEOTIDE SEQUENCE [LARGE SCALE GENOMIC DNA]</scope>
    <source>
        <strain evidence="3">CBS 10737</strain>
    </source>
</reference>
<dbReference type="EMBL" id="CP144519">
    <property type="protein sequence ID" value="WWC67166.1"/>
    <property type="molecule type" value="Genomic_DNA"/>
</dbReference>
<dbReference type="STRING" id="1296096.A0A1B9IBC8"/>
<evidence type="ECO:0000313" key="4">
    <source>
        <dbReference type="EMBL" id="WWC67166.1"/>
    </source>
</evidence>
<evidence type="ECO:0000256" key="1">
    <source>
        <dbReference type="SAM" id="Coils"/>
    </source>
</evidence>